<dbReference type="Gene3D" id="3.30.70.100">
    <property type="match status" value="1"/>
</dbReference>
<keyword evidence="2" id="KW-0479">Metal-binding</keyword>
<evidence type="ECO:0000313" key="7">
    <source>
        <dbReference type="EMBL" id="KAF3338799.1"/>
    </source>
</evidence>
<comment type="similarity">
    <text evidence="5">Belongs to the HIPP family.</text>
</comment>
<dbReference type="Proteomes" id="UP000623129">
    <property type="component" value="Unassembled WGS sequence"/>
</dbReference>
<keyword evidence="4" id="KW-0636">Prenylation</keyword>
<dbReference type="PANTHER" id="PTHR45811">
    <property type="entry name" value="COPPER TRANSPORT PROTEIN FAMILY-RELATED"/>
    <property type="match status" value="1"/>
</dbReference>
<dbReference type="GO" id="GO:0046872">
    <property type="term" value="F:metal ion binding"/>
    <property type="evidence" value="ECO:0007669"/>
    <property type="project" value="UniProtKB-KW"/>
</dbReference>
<organism evidence="7 8">
    <name type="scientific">Carex littledalei</name>
    <dbReference type="NCBI Taxonomy" id="544730"/>
    <lineage>
        <taxon>Eukaryota</taxon>
        <taxon>Viridiplantae</taxon>
        <taxon>Streptophyta</taxon>
        <taxon>Embryophyta</taxon>
        <taxon>Tracheophyta</taxon>
        <taxon>Spermatophyta</taxon>
        <taxon>Magnoliopsida</taxon>
        <taxon>Liliopsida</taxon>
        <taxon>Poales</taxon>
        <taxon>Cyperaceae</taxon>
        <taxon>Cyperoideae</taxon>
        <taxon>Cariceae</taxon>
        <taxon>Carex</taxon>
        <taxon>Carex subgen. Euthyceras</taxon>
    </lineage>
</organism>
<keyword evidence="8" id="KW-1185">Reference proteome</keyword>
<name>A0A833RCF1_9POAL</name>
<dbReference type="OrthoDB" id="675550at2759"/>
<evidence type="ECO:0000259" key="6">
    <source>
        <dbReference type="PROSITE" id="PS50846"/>
    </source>
</evidence>
<keyword evidence="3" id="KW-0449">Lipoprotein</keyword>
<evidence type="ECO:0000313" key="8">
    <source>
        <dbReference type="Proteomes" id="UP000623129"/>
    </source>
</evidence>
<dbReference type="AlphaFoldDB" id="A0A833RCF1"/>
<dbReference type="Pfam" id="PF00403">
    <property type="entry name" value="HMA"/>
    <property type="match status" value="1"/>
</dbReference>
<evidence type="ECO:0000256" key="4">
    <source>
        <dbReference type="ARBA" id="ARBA00023289"/>
    </source>
</evidence>
<feature type="domain" description="HMA" evidence="6">
    <location>
        <begin position="2"/>
        <end position="69"/>
    </location>
</feature>
<dbReference type="InterPro" id="IPR006121">
    <property type="entry name" value="HMA_dom"/>
</dbReference>
<dbReference type="InterPro" id="IPR036163">
    <property type="entry name" value="HMA_dom_sf"/>
</dbReference>
<evidence type="ECO:0000256" key="2">
    <source>
        <dbReference type="ARBA" id="ARBA00022723"/>
    </source>
</evidence>
<accession>A0A833RCF1</accession>
<dbReference type="SUPFAM" id="SSF55008">
    <property type="entry name" value="HMA, heavy metal-associated domain"/>
    <property type="match status" value="1"/>
</dbReference>
<evidence type="ECO:0000256" key="1">
    <source>
        <dbReference type="ARBA" id="ARBA00022481"/>
    </source>
</evidence>
<dbReference type="EMBL" id="SWLB01000004">
    <property type="protein sequence ID" value="KAF3338799.1"/>
    <property type="molecule type" value="Genomic_DNA"/>
</dbReference>
<proteinExistence type="inferred from homology"/>
<keyword evidence="1" id="KW-0488">Methylation</keyword>
<sequence>MSKKIELKVQIFREKCKTTILTTAANIDGVNSISLDASKGVLTITGTADAVEMVRKLRKAKISAEIISFGPEKKEKNKEKEEKKIECKQPYWYGFPQYHVYYEQYPKSNCTIF</sequence>
<evidence type="ECO:0000256" key="3">
    <source>
        <dbReference type="ARBA" id="ARBA00023288"/>
    </source>
</evidence>
<dbReference type="PROSITE" id="PS50846">
    <property type="entry name" value="HMA_2"/>
    <property type="match status" value="1"/>
</dbReference>
<comment type="caution">
    <text evidence="7">The sequence shown here is derived from an EMBL/GenBank/DDBJ whole genome shotgun (WGS) entry which is preliminary data.</text>
</comment>
<reference evidence="7" key="1">
    <citation type="submission" date="2020-01" db="EMBL/GenBank/DDBJ databases">
        <title>Genome sequence of Kobresia littledalei, the first chromosome-level genome in the family Cyperaceae.</title>
        <authorList>
            <person name="Qu G."/>
        </authorList>
    </citation>
    <scope>NUCLEOTIDE SEQUENCE</scope>
    <source>
        <strain evidence="7">C.B.Clarke</strain>
        <tissue evidence="7">Leaf</tissue>
    </source>
</reference>
<dbReference type="PANTHER" id="PTHR45811:SF49">
    <property type="entry name" value="OS04G0667600 PROTEIN"/>
    <property type="match status" value="1"/>
</dbReference>
<gene>
    <name evidence="7" type="ORF">FCM35_KLT16270</name>
</gene>
<evidence type="ECO:0000256" key="5">
    <source>
        <dbReference type="ARBA" id="ARBA00024045"/>
    </source>
</evidence>
<dbReference type="InterPro" id="IPR051863">
    <property type="entry name" value="HIPP"/>
</dbReference>
<protein>
    <submittedName>
        <fullName evidence="7">Copper transport protein CCH-like protein</fullName>
    </submittedName>
</protein>